<feature type="region of interest" description="Disordered" evidence="1">
    <location>
        <begin position="31"/>
        <end position="53"/>
    </location>
</feature>
<accession>A0ABN9M2N1</accession>
<sequence length="178" mass="20509">MEERASADAPSHITPPACDSVVEVMRLEQRMEQGRKRETQCGTQTKEHPMDSRDTRHQDILLNRHQDILLNRHQDILLNRHQVVLLNKDLIQASVLQALTPTQDILVQLTLLLQAVFLVDMSFHQGRMDPMASMDIMGIMDIMDKVFLAAPPKHMEAIIRNTRRISTMDMDTDMDTER</sequence>
<gene>
    <name evidence="2" type="ORF">RIMI_LOCUS14985741</name>
</gene>
<organism evidence="2 3">
    <name type="scientific">Ranitomeya imitator</name>
    <name type="common">mimic poison frog</name>
    <dbReference type="NCBI Taxonomy" id="111125"/>
    <lineage>
        <taxon>Eukaryota</taxon>
        <taxon>Metazoa</taxon>
        <taxon>Chordata</taxon>
        <taxon>Craniata</taxon>
        <taxon>Vertebrata</taxon>
        <taxon>Euteleostomi</taxon>
        <taxon>Amphibia</taxon>
        <taxon>Batrachia</taxon>
        <taxon>Anura</taxon>
        <taxon>Neobatrachia</taxon>
        <taxon>Hyloidea</taxon>
        <taxon>Dendrobatidae</taxon>
        <taxon>Dendrobatinae</taxon>
        <taxon>Ranitomeya</taxon>
    </lineage>
</organism>
<evidence type="ECO:0000256" key="1">
    <source>
        <dbReference type="SAM" id="MobiDB-lite"/>
    </source>
</evidence>
<evidence type="ECO:0000313" key="3">
    <source>
        <dbReference type="Proteomes" id="UP001176940"/>
    </source>
</evidence>
<reference evidence="2" key="1">
    <citation type="submission" date="2023-07" db="EMBL/GenBank/DDBJ databases">
        <authorList>
            <person name="Stuckert A."/>
        </authorList>
    </citation>
    <scope>NUCLEOTIDE SEQUENCE</scope>
</reference>
<proteinExistence type="predicted"/>
<name>A0ABN9M2N1_9NEOB</name>
<protein>
    <submittedName>
        <fullName evidence="2">Uncharacterized protein</fullName>
    </submittedName>
</protein>
<dbReference type="Proteomes" id="UP001176940">
    <property type="component" value="Unassembled WGS sequence"/>
</dbReference>
<comment type="caution">
    <text evidence="2">The sequence shown here is derived from an EMBL/GenBank/DDBJ whole genome shotgun (WGS) entry which is preliminary data.</text>
</comment>
<keyword evidence="3" id="KW-1185">Reference proteome</keyword>
<evidence type="ECO:0000313" key="2">
    <source>
        <dbReference type="EMBL" id="CAJ0955056.1"/>
    </source>
</evidence>
<dbReference type="EMBL" id="CAUEEQ010039607">
    <property type="protein sequence ID" value="CAJ0955056.1"/>
    <property type="molecule type" value="Genomic_DNA"/>
</dbReference>